<feature type="chain" id="PRO_5012733808" evidence="7">
    <location>
        <begin position="24"/>
        <end position="241"/>
    </location>
</feature>
<dbReference type="Gene3D" id="2.60.40.10">
    <property type="entry name" value="Immunoglobulins"/>
    <property type="match status" value="2"/>
</dbReference>
<gene>
    <name evidence="10" type="ORF">A7K98_20545</name>
    <name evidence="11" type="ORF">A7K99_20530</name>
</gene>
<evidence type="ECO:0000259" key="8">
    <source>
        <dbReference type="Pfam" id="PF00345"/>
    </source>
</evidence>
<dbReference type="InterPro" id="IPR008962">
    <property type="entry name" value="PapD-like_sf"/>
</dbReference>
<dbReference type="Pfam" id="PF02753">
    <property type="entry name" value="PapD_C"/>
    <property type="match status" value="1"/>
</dbReference>
<keyword evidence="6" id="KW-0393">Immunoglobulin domain</keyword>
<dbReference type="Pfam" id="PF00345">
    <property type="entry name" value="PapD_N"/>
    <property type="match status" value="1"/>
</dbReference>
<dbReference type="GO" id="GO:0030288">
    <property type="term" value="C:outer membrane-bounded periplasmic space"/>
    <property type="evidence" value="ECO:0007669"/>
    <property type="project" value="InterPro"/>
</dbReference>
<protein>
    <submittedName>
        <fullName evidence="10">Uncharacterized protein</fullName>
    </submittedName>
</protein>
<evidence type="ECO:0000313" key="10">
    <source>
        <dbReference type="EMBL" id="ARU95886.1"/>
    </source>
</evidence>
<dbReference type="Proteomes" id="UP000195814">
    <property type="component" value="Chromosome"/>
</dbReference>
<comment type="subcellular location">
    <subcellularLocation>
        <location evidence="1">Periplasm</location>
    </subcellularLocation>
</comment>
<evidence type="ECO:0000256" key="6">
    <source>
        <dbReference type="ARBA" id="ARBA00023319"/>
    </source>
</evidence>
<evidence type="ECO:0000256" key="7">
    <source>
        <dbReference type="SAM" id="SignalP"/>
    </source>
</evidence>
<dbReference type="KEGG" id="tci:A7K98_20545"/>
<keyword evidence="12" id="KW-1185">Reference proteome</keyword>
<feature type="domain" description="Pili assembly chaperone N-terminal" evidence="8">
    <location>
        <begin position="36"/>
        <end position="158"/>
    </location>
</feature>
<feature type="signal peptide" evidence="7">
    <location>
        <begin position="1"/>
        <end position="23"/>
    </location>
</feature>
<dbReference type="PANTHER" id="PTHR30251:SF9">
    <property type="entry name" value="CHAPERONE PROTEIN CAF1M"/>
    <property type="match status" value="1"/>
</dbReference>
<evidence type="ECO:0000256" key="5">
    <source>
        <dbReference type="ARBA" id="ARBA00023186"/>
    </source>
</evidence>
<dbReference type="EMBL" id="CP015581">
    <property type="protein sequence ID" value="ARU99926.1"/>
    <property type="molecule type" value="Genomic_DNA"/>
</dbReference>
<dbReference type="InterPro" id="IPR050643">
    <property type="entry name" value="Periplasmic_pilus_chap"/>
</dbReference>
<dbReference type="GO" id="GO:0071555">
    <property type="term" value="P:cell wall organization"/>
    <property type="evidence" value="ECO:0007669"/>
    <property type="project" value="InterPro"/>
</dbReference>
<dbReference type="InterPro" id="IPR013783">
    <property type="entry name" value="Ig-like_fold"/>
</dbReference>
<dbReference type="PRINTS" id="PR00969">
    <property type="entry name" value="CHAPERONPILI"/>
</dbReference>
<dbReference type="OrthoDB" id="9131059at2"/>
<dbReference type="InterPro" id="IPR016148">
    <property type="entry name" value="Pili_assmbl_chaperone_C"/>
</dbReference>
<dbReference type="EMBL" id="CP015579">
    <property type="protein sequence ID" value="ARU95886.1"/>
    <property type="molecule type" value="Genomic_DNA"/>
</dbReference>
<dbReference type="InterPro" id="IPR001829">
    <property type="entry name" value="Pili_assmbl_chaperone_bac"/>
</dbReference>
<dbReference type="SUPFAM" id="SSF49354">
    <property type="entry name" value="PapD-like"/>
    <property type="match status" value="1"/>
</dbReference>
<organism evidence="10 13">
    <name type="scientific">Tatumella citrea</name>
    <name type="common">Pantoea citrea</name>
    <dbReference type="NCBI Taxonomy" id="53336"/>
    <lineage>
        <taxon>Bacteria</taxon>
        <taxon>Pseudomonadati</taxon>
        <taxon>Pseudomonadota</taxon>
        <taxon>Gammaproteobacteria</taxon>
        <taxon>Enterobacterales</taxon>
        <taxon>Erwiniaceae</taxon>
        <taxon>Tatumella</taxon>
    </lineage>
</organism>
<dbReference type="Proteomes" id="UP000195729">
    <property type="component" value="Chromosome"/>
</dbReference>
<dbReference type="AlphaFoldDB" id="A0A1Y0LPL2"/>
<dbReference type="PANTHER" id="PTHR30251">
    <property type="entry name" value="PILUS ASSEMBLY CHAPERONE"/>
    <property type="match status" value="1"/>
</dbReference>
<evidence type="ECO:0000259" key="9">
    <source>
        <dbReference type="Pfam" id="PF02753"/>
    </source>
</evidence>
<evidence type="ECO:0000256" key="1">
    <source>
        <dbReference type="ARBA" id="ARBA00004418"/>
    </source>
</evidence>
<keyword evidence="5" id="KW-0143">Chaperone</keyword>
<evidence type="ECO:0000256" key="3">
    <source>
        <dbReference type="ARBA" id="ARBA00022729"/>
    </source>
</evidence>
<evidence type="ECO:0000256" key="4">
    <source>
        <dbReference type="ARBA" id="ARBA00022764"/>
    </source>
</evidence>
<evidence type="ECO:0000313" key="13">
    <source>
        <dbReference type="Proteomes" id="UP000195814"/>
    </source>
</evidence>
<evidence type="ECO:0000313" key="12">
    <source>
        <dbReference type="Proteomes" id="UP000195729"/>
    </source>
</evidence>
<accession>A0A1Y0LPL2</accession>
<evidence type="ECO:0000256" key="2">
    <source>
        <dbReference type="ARBA" id="ARBA00007399"/>
    </source>
</evidence>
<dbReference type="RefSeq" id="WP_157666037.1">
    <property type="nucleotide sequence ID" value="NZ_CP015579.1"/>
</dbReference>
<keyword evidence="3 7" id="KW-0732">Signal</keyword>
<sequence>MNRKTFLKASALAMLFFSGIASSIEHENVNKKTFTVTLGSSRVIYKEGTQGGSLSINNPQDYPILVQSMVFSEDKKGRAPFIVTPPLFRLDAKQQSRLRIVKSGNIPATDRETLYWLCVKGVPPDDDKQNSVSKGRSEINIDVMVSICSKMIYRPAQVNGDLISAAQKLHWEINGNKLNVENPTPFYMNINSVSVGGKPVTIADYIAPFGHKQYVSPGKGAVEWDILTDLGGVSKKFHENK</sequence>
<dbReference type="InterPro" id="IPR016147">
    <property type="entry name" value="Pili_assmbl_chaperone_N"/>
</dbReference>
<reference evidence="12 13" key="1">
    <citation type="submission" date="2016-05" db="EMBL/GenBank/DDBJ databases">
        <title>Complete genome sequence of two 2,5-diketo-D-glunonic acid producing strain Tatumella citrea.</title>
        <authorList>
            <person name="Duan C."/>
            <person name="Yang J."/>
            <person name="Yang S."/>
        </authorList>
    </citation>
    <scope>NUCLEOTIDE SEQUENCE [LARGE SCALE GENOMIC DNA]</scope>
    <source>
        <strain evidence="11 12">ATCC 39140</strain>
        <strain evidence="10 13">DSM 13699</strain>
    </source>
</reference>
<proteinExistence type="inferred from homology"/>
<evidence type="ECO:0000313" key="11">
    <source>
        <dbReference type="EMBL" id="ARU99926.1"/>
    </source>
</evidence>
<keyword evidence="4" id="KW-0574">Periplasm</keyword>
<comment type="similarity">
    <text evidence="2">Belongs to the periplasmic pilus chaperone family.</text>
</comment>
<dbReference type="SUPFAM" id="SSF49584">
    <property type="entry name" value="Periplasmic chaperone C-domain"/>
    <property type="match status" value="1"/>
</dbReference>
<feature type="domain" description="Pili assembly chaperone C-terminal" evidence="9">
    <location>
        <begin position="180"/>
        <end position="234"/>
    </location>
</feature>
<name>A0A1Y0LPL2_TATCI</name>
<dbReference type="InterPro" id="IPR036316">
    <property type="entry name" value="Pili_assmbl_chap_C_dom_sf"/>
</dbReference>